<keyword evidence="1" id="KW-1003">Cell membrane</keyword>
<protein>
    <recommendedName>
        <fullName evidence="1">Putative membrane protein insertion efficiency factor</fullName>
    </recommendedName>
</protein>
<dbReference type="AlphaFoldDB" id="A0A975F2M1"/>
<dbReference type="Pfam" id="PF01809">
    <property type="entry name" value="YidD"/>
    <property type="match status" value="1"/>
</dbReference>
<reference evidence="2 3" key="1">
    <citation type="journal article" date="2021" name="Microbiol. Resour. Announc.">
        <title>Complete Genome Sequences of Three Human Oral Treponema parvum Isolates.</title>
        <authorList>
            <person name="Zeng H."/>
            <person name="Watt R.M."/>
        </authorList>
    </citation>
    <scope>NUCLEOTIDE SEQUENCE [LARGE SCALE GENOMIC DNA]</scope>
    <source>
        <strain evidence="2 3">ATCC 700770</strain>
    </source>
</reference>
<dbReference type="InterPro" id="IPR002696">
    <property type="entry name" value="Membr_insert_effic_factor_YidD"/>
</dbReference>
<comment type="subcellular location">
    <subcellularLocation>
        <location evidence="1">Cell membrane</location>
        <topology evidence="1">Peripheral membrane protein</topology>
        <orientation evidence="1">Cytoplasmic side</orientation>
    </subcellularLocation>
</comment>
<gene>
    <name evidence="2" type="primary">yidD</name>
    <name evidence="2" type="ORF">HRQ91_00035</name>
</gene>
<dbReference type="GO" id="GO:0005886">
    <property type="term" value="C:plasma membrane"/>
    <property type="evidence" value="ECO:0007669"/>
    <property type="project" value="UniProtKB-SubCell"/>
</dbReference>
<dbReference type="PANTHER" id="PTHR33383:SF1">
    <property type="entry name" value="MEMBRANE PROTEIN INSERTION EFFICIENCY FACTOR-RELATED"/>
    <property type="match status" value="1"/>
</dbReference>
<name>A0A975F2M1_9SPIR</name>
<keyword evidence="3" id="KW-1185">Reference proteome</keyword>
<proteinExistence type="inferred from homology"/>
<comment type="similarity">
    <text evidence="1">Belongs to the UPF0161 family.</text>
</comment>
<dbReference type="RefSeq" id="WP_210119704.1">
    <property type="nucleotide sequence ID" value="NZ_CP054142.1"/>
</dbReference>
<dbReference type="EMBL" id="CP054142">
    <property type="protein sequence ID" value="QTQ12969.1"/>
    <property type="molecule type" value="Genomic_DNA"/>
</dbReference>
<evidence type="ECO:0000313" key="3">
    <source>
        <dbReference type="Proteomes" id="UP000671908"/>
    </source>
</evidence>
<dbReference type="PANTHER" id="PTHR33383">
    <property type="entry name" value="MEMBRANE PROTEIN INSERTION EFFICIENCY FACTOR-RELATED"/>
    <property type="match status" value="1"/>
</dbReference>
<sequence>MKNFFIKFFCLLIRIYQVCISPLFPRCCRFYPTCSNYAMEAIKKHGSVKGIYLSFKRIIRCNPFCSGGYDPVP</sequence>
<evidence type="ECO:0000313" key="2">
    <source>
        <dbReference type="EMBL" id="QTQ12969.1"/>
    </source>
</evidence>
<dbReference type="SMART" id="SM01234">
    <property type="entry name" value="Haemolytic"/>
    <property type="match status" value="1"/>
</dbReference>
<accession>A0A975F2M1</accession>
<dbReference type="Proteomes" id="UP000671908">
    <property type="component" value="Chromosome"/>
</dbReference>
<dbReference type="HAMAP" id="MF_00386">
    <property type="entry name" value="UPF0161_YidD"/>
    <property type="match status" value="1"/>
</dbReference>
<dbReference type="KEGG" id="tpav:HRQ91_00035"/>
<dbReference type="NCBIfam" id="TIGR00278">
    <property type="entry name" value="membrane protein insertion efficiency factor YidD"/>
    <property type="match status" value="1"/>
</dbReference>
<comment type="function">
    <text evidence="1">Could be involved in insertion of integral membrane proteins into the membrane.</text>
</comment>
<evidence type="ECO:0000256" key="1">
    <source>
        <dbReference type="HAMAP-Rule" id="MF_00386"/>
    </source>
</evidence>
<keyword evidence="1" id="KW-0472">Membrane</keyword>
<organism evidence="2 3">
    <name type="scientific">Treponema parvum</name>
    <dbReference type="NCBI Taxonomy" id="138851"/>
    <lineage>
        <taxon>Bacteria</taxon>
        <taxon>Pseudomonadati</taxon>
        <taxon>Spirochaetota</taxon>
        <taxon>Spirochaetia</taxon>
        <taxon>Spirochaetales</taxon>
        <taxon>Treponemataceae</taxon>
        <taxon>Treponema</taxon>
    </lineage>
</organism>